<reference evidence="3" key="1">
    <citation type="submission" date="2021-01" db="EMBL/GenBank/DDBJ databases">
        <title>Whole genome shotgun sequence of Actinoplanes rishiriensis NBRC 108556.</title>
        <authorList>
            <person name="Komaki H."/>
            <person name="Tamura T."/>
        </authorList>
    </citation>
    <scope>NUCLEOTIDE SEQUENCE</scope>
    <source>
        <strain evidence="3">NBRC 108556</strain>
    </source>
</reference>
<feature type="domain" description="UspA" evidence="2">
    <location>
        <begin position="50"/>
        <end position="173"/>
    </location>
</feature>
<evidence type="ECO:0000313" key="3">
    <source>
        <dbReference type="EMBL" id="GIF01757.1"/>
    </source>
</evidence>
<dbReference type="AlphaFoldDB" id="A0A919KD32"/>
<sequence>MHDLERYRALVDSRPTRFGEAVNRYLGAVGHRPEQPVAMPARAGEVIGVVLVGADESPASYSAVDHAAIEAELRGWDLRILHVQRSGGRQQTTRETGARLLERLAARVHACSPSVAVTRRLAVGSPAHLLLAEGRNATLVVVGHRHGGAGTAFGLSVGDRVAAQHPGPVLVVRVPGWPPGPGFGERPIVLAAERADLNTPSAVFALAEARVRRCDLVVLRAHPDGAAVGRTDTVEGVRVHYRTVPADPVTALIDVSNRAAAIVLGRRGAAGSPVALLGSVSRAALQRAYCPVFLVD</sequence>
<dbReference type="Proteomes" id="UP000636960">
    <property type="component" value="Unassembled WGS sequence"/>
</dbReference>
<dbReference type="InterPro" id="IPR014729">
    <property type="entry name" value="Rossmann-like_a/b/a_fold"/>
</dbReference>
<dbReference type="Gene3D" id="3.40.50.12370">
    <property type="match status" value="1"/>
</dbReference>
<dbReference type="EMBL" id="BOMV01000111">
    <property type="protein sequence ID" value="GIF01757.1"/>
    <property type="molecule type" value="Genomic_DNA"/>
</dbReference>
<evidence type="ECO:0000256" key="1">
    <source>
        <dbReference type="ARBA" id="ARBA00008791"/>
    </source>
</evidence>
<comment type="similarity">
    <text evidence="1">Belongs to the universal stress protein A family.</text>
</comment>
<dbReference type="PRINTS" id="PR01438">
    <property type="entry name" value="UNVRSLSTRESS"/>
</dbReference>
<protein>
    <recommendedName>
        <fullName evidence="2">UspA domain-containing protein</fullName>
    </recommendedName>
</protein>
<comment type="caution">
    <text evidence="3">The sequence shown here is derived from an EMBL/GenBank/DDBJ whole genome shotgun (WGS) entry which is preliminary data.</text>
</comment>
<proteinExistence type="inferred from homology"/>
<evidence type="ECO:0000259" key="2">
    <source>
        <dbReference type="Pfam" id="PF00582"/>
    </source>
</evidence>
<evidence type="ECO:0000313" key="4">
    <source>
        <dbReference type="Proteomes" id="UP000636960"/>
    </source>
</evidence>
<dbReference type="Pfam" id="PF00582">
    <property type="entry name" value="Usp"/>
    <property type="match status" value="2"/>
</dbReference>
<dbReference type="PANTHER" id="PTHR46268:SF6">
    <property type="entry name" value="UNIVERSAL STRESS PROTEIN UP12"/>
    <property type="match status" value="1"/>
</dbReference>
<organism evidence="3 4">
    <name type="scientific">Paractinoplanes rishiriensis</name>
    <dbReference type="NCBI Taxonomy" id="1050105"/>
    <lineage>
        <taxon>Bacteria</taxon>
        <taxon>Bacillati</taxon>
        <taxon>Actinomycetota</taxon>
        <taxon>Actinomycetes</taxon>
        <taxon>Micromonosporales</taxon>
        <taxon>Micromonosporaceae</taxon>
        <taxon>Paractinoplanes</taxon>
    </lineage>
</organism>
<dbReference type="InterPro" id="IPR006015">
    <property type="entry name" value="Universal_stress_UspA"/>
</dbReference>
<accession>A0A919KD32</accession>
<feature type="domain" description="UspA" evidence="2">
    <location>
        <begin position="230"/>
        <end position="295"/>
    </location>
</feature>
<dbReference type="PANTHER" id="PTHR46268">
    <property type="entry name" value="STRESS RESPONSE PROTEIN NHAX"/>
    <property type="match status" value="1"/>
</dbReference>
<gene>
    <name evidence="3" type="ORF">Ari01nite_92210</name>
</gene>
<dbReference type="SUPFAM" id="SSF52402">
    <property type="entry name" value="Adenine nucleotide alpha hydrolases-like"/>
    <property type="match status" value="2"/>
</dbReference>
<keyword evidence="4" id="KW-1185">Reference proteome</keyword>
<dbReference type="RefSeq" id="WP_203790638.1">
    <property type="nucleotide sequence ID" value="NZ_BOMV01000111.1"/>
</dbReference>
<dbReference type="Gene3D" id="3.40.50.620">
    <property type="entry name" value="HUPs"/>
    <property type="match status" value="1"/>
</dbReference>
<dbReference type="InterPro" id="IPR006016">
    <property type="entry name" value="UspA"/>
</dbReference>
<name>A0A919KD32_9ACTN</name>